<keyword evidence="4" id="KW-1185">Reference proteome</keyword>
<reference evidence="3 4" key="1">
    <citation type="submission" date="2019-06" db="EMBL/GenBank/DDBJ databases">
        <title>Draft genome sequence of Miniimonas arenae KCTC 19750T isolated from sea sand.</title>
        <authorList>
            <person name="Park S.-J."/>
        </authorList>
    </citation>
    <scope>NUCLEOTIDE SEQUENCE [LARGE SCALE GENOMIC DNA]</scope>
    <source>
        <strain evidence="3 4">KCTC 19750</strain>
    </source>
</reference>
<dbReference type="OrthoDB" id="9811121at2"/>
<dbReference type="PANTHER" id="PTHR23088">
    <property type="entry name" value="NITRILASE-RELATED"/>
    <property type="match status" value="1"/>
</dbReference>
<evidence type="ECO:0000256" key="1">
    <source>
        <dbReference type="ARBA" id="ARBA00010613"/>
    </source>
</evidence>
<dbReference type="EMBL" id="VENP01000022">
    <property type="protein sequence ID" value="TNU74748.1"/>
    <property type="molecule type" value="Genomic_DNA"/>
</dbReference>
<dbReference type="AlphaFoldDB" id="A0A5C5BBN6"/>
<organism evidence="3 4">
    <name type="scientific">Miniimonas arenae</name>
    <dbReference type="NCBI Taxonomy" id="676201"/>
    <lineage>
        <taxon>Bacteria</taxon>
        <taxon>Bacillati</taxon>
        <taxon>Actinomycetota</taxon>
        <taxon>Actinomycetes</taxon>
        <taxon>Micrococcales</taxon>
        <taxon>Beutenbergiaceae</taxon>
        <taxon>Miniimonas</taxon>
    </lineage>
</organism>
<comment type="similarity">
    <text evidence="1">Belongs to the carbon-nitrogen hydrolase superfamily. NIT1/NIT2 family.</text>
</comment>
<dbReference type="Pfam" id="PF00795">
    <property type="entry name" value="CN_hydrolase"/>
    <property type="match status" value="1"/>
</dbReference>
<evidence type="ECO:0000313" key="3">
    <source>
        <dbReference type="EMBL" id="TNU74748.1"/>
    </source>
</evidence>
<protein>
    <submittedName>
        <fullName evidence="3">Hydrolase</fullName>
    </submittedName>
</protein>
<evidence type="ECO:0000259" key="2">
    <source>
        <dbReference type="PROSITE" id="PS50263"/>
    </source>
</evidence>
<evidence type="ECO:0000313" key="4">
    <source>
        <dbReference type="Proteomes" id="UP000313849"/>
    </source>
</evidence>
<dbReference type="SUPFAM" id="SSF56317">
    <property type="entry name" value="Carbon-nitrogen hydrolase"/>
    <property type="match status" value="1"/>
</dbReference>
<comment type="caution">
    <text evidence="3">The sequence shown here is derived from an EMBL/GenBank/DDBJ whole genome shotgun (WGS) entry which is preliminary data.</text>
</comment>
<dbReference type="GO" id="GO:0016787">
    <property type="term" value="F:hydrolase activity"/>
    <property type="evidence" value="ECO:0007669"/>
    <property type="project" value="UniProtKB-KW"/>
</dbReference>
<proteinExistence type="inferred from homology"/>
<dbReference type="InterPro" id="IPR036526">
    <property type="entry name" value="C-N_Hydrolase_sf"/>
</dbReference>
<keyword evidence="3" id="KW-0378">Hydrolase</keyword>
<feature type="domain" description="CN hydrolase" evidence="2">
    <location>
        <begin position="3"/>
        <end position="277"/>
    </location>
</feature>
<name>A0A5C5BBN6_9MICO</name>
<dbReference type="PROSITE" id="PS50263">
    <property type="entry name" value="CN_HYDROLASE"/>
    <property type="match status" value="1"/>
</dbReference>
<dbReference type="PANTHER" id="PTHR23088:SF27">
    <property type="entry name" value="DEAMINATED GLUTATHIONE AMIDASE"/>
    <property type="match status" value="1"/>
</dbReference>
<dbReference type="RefSeq" id="WP_139986680.1">
    <property type="nucleotide sequence ID" value="NZ_VENP01000022.1"/>
</dbReference>
<accession>A0A5C5BBN6</accession>
<dbReference type="Gene3D" id="3.60.110.10">
    <property type="entry name" value="Carbon-nitrogen hydrolase"/>
    <property type="match status" value="1"/>
</dbReference>
<dbReference type="Proteomes" id="UP000313849">
    <property type="component" value="Unassembled WGS sequence"/>
</dbReference>
<dbReference type="InterPro" id="IPR003010">
    <property type="entry name" value="C-N_Hydrolase"/>
</dbReference>
<gene>
    <name evidence="3" type="ORF">FH969_07395</name>
</gene>
<sequence>MRVRLAVVQLSADHGAEPAGRAAARAEAVRAVREAAAEGARLVVLPEYASGWEARLVPALAEPDDGPFLAALREVATACGVTVVAGVVLPTAQEGRALNVTVVVGPDGAELGRYAKVHRYDAFGARESDLLDAGDPARPLVLDVPCGDASLRLGVVTCYDLRFPESVRALLDLADGAATPARAGEADAATEPPRPPDVVAVGAAWASGPGKVEQLSVLTRARAIETTAYLALASQGGPGRVGASAVVDPTGAVLVSAVGEDDGAPSDTHVLTADVDLAQLRAVRERVPVLAHRRYRVVPAERATD</sequence>